<evidence type="ECO:0000313" key="2">
    <source>
        <dbReference type="EMBL" id="ORX43071.1"/>
    </source>
</evidence>
<dbReference type="EMBL" id="MCGT01000058">
    <property type="protein sequence ID" value="ORX43071.1"/>
    <property type="molecule type" value="Genomic_DNA"/>
</dbReference>
<gene>
    <name evidence="2" type="ORF">DM01DRAFT_1411669</name>
</gene>
<name>A0A1X2G2R2_9FUNG</name>
<feature type="compositionally biased region" description="Basic residues" evidence="1">
    <location>
        <begin position="468"/>
        <end position="477"/>
    </location>
</feature>
<proteinExistence type="predicted"/>
<reference evidence="2 3" key="1">
    <citation type="submission" date="2016-07" db="EMBL/GenBank/DDBJ databases">
        <title>Pervasive Adenine N6-methylation of Active Genes in Fungi.</title>
        <authorList>
            <consortium name="DOE Joint Genome Institute"/>
            <person name="Mondo S.J."/>
            <person name="Dannebaum R.O."/>
            <person name="Kuo R.C."/>
            <person name="Labutti K."/>
            <person name="Haridas S."/>
            <person name="Kuo A."/>
            <person name="Salamov A."/>
            <person name="Ahrendt S.R."/>
            <person name="Lipzen A."/>
            <person name="Sullivan W."/>
            <person name="Andreopoulos W.B."/>
            <person name="Clum A."/>
            <person name="Lindquist E."/>
            <person name="Daum C."/>
            <person name="Ramamoorthy G.K."/>
            <person name="Gryganskyi A."/>
            <person name="Culley D."/>
            <person name="Magnuson J.K."/>
            <person name="James T.Y."/>
            <person name="O'Malley M.A."/>
            <person name="Stajich J.E."/>
            <person name="Spatafora J.W."/>
            <person name="Visel A."/>
            <person name="Grigoriev I.V."/>
        </authorList>
    </citation>
    <scope>NUCLEOTIDE SEQUENCE [LARGE SCALE GENOMIC DNA]</scope>
    <source>
        <strain evidence="2 3">NRRL 3301</strain>
    </source>
</reference>
<sequence>MDAAFSEYFDSNQTKPSLSGFVNGYLSAIENVEFNSDCLNFKTVKSTVIQAFNDFCSKRGVTDAVIDKHYVDWDSLTKHLNELYQRRHVVDDVQVIRSQVIEELSVGKALPSVPTPPPSLPFLDSGIIRNMRKQLRSAKKDKSLSDMDLTKHGIFDMVSYPNKGTVTILGEHMRLWCQILKHNSLEPCDEALDARKFAKLVLITLYTVKNNTPKLLKEIIKASKDISTSTVEKVTRKILKVYCNQFRANGTNRLEMERSEGDYGASFVYPLFFHLFEDTSFDLLWGEVKLIASKQYDDVSLCDEDRRSSGANVDGKVMSSCGFEICVIEISRAPAVADYNHYLGDRFKIALNLKKMLKAIVKKHPFADKSLIPNIKMIGIQLYRHQMSVYCLSMPVWGIYAFELVKIITLPTNIDHCAIPASQLAYMLFVVKDILTKTQDAMEKFATDYDSLSDEDNSVTESNEPSPKTKRQKTWTM</sequence>
<evidence type="ECO:0000313" key="3">
    <source>
        <dbReference type="Proteomes" id="UP000242146"/>
    </source>
</evidence>
<evidence type="ECO:0000256" key="1">
    <source>
        <dbReference type="SAM" id="MobiDB-lite"/>
    </source>
</evidence>
<dbReference type="AlphaFoldDB" id="A0A1X2G2R2"/>
<organism evidence="2 3">
    <name type="scientific">Hesseltinella vesiculosa</name>
    <dbReference type="NCBI Taxonomy" id="101127"/>
    <lineage>
        <taxon>Eukaryota</taxon>
        <taxon>Fungi</taxon>
        <taxon>Fungi incertae sedis</taxon>
        <taxon>Mucoromycota</taxon>
        <taxon>Mucoromycotina</taxon>
        <taxon>Mucoromycetes</taxon>
        <taxon>Mucorales</taxon>
        <taxon>Cunninghamellaceae</taxon>
        <taxon>Hesseltinella</taxon>
    </lineage>
</organism>
<comment type="caution">
    <text evidence="2">The sequence shown here is derived from an EMBL/GenBank/DDBJ whole genome shotgun (WGS) entry which is preliminary data.</text>
</comment>
<dbReference type="Proteomes" id="UP000242146">
    <property type="component" value="Unassembled WGS sequence"/>
</dbReference>
<accession>A0A1X2G2R2</accession>
<keyword evidence="3" id="KW-1185">Reference proteome</keyword>
<dbReference type="OrthoDB" id="2443197at2759"/>
<protein>
    <submittedName>
        <fullName evidence="2">Uncharacterized protein</fullName>
    </submittedName>
</protein>
<feature type="region of interest" description="Disordered" evidence="1">
    <location>
        <begin position="450"/>
        <end position="477"/>
    </location>
</feature>